<proteinExistence type="predicted"/>
<protein>
    <submittedName>
        <fullName evidence="1">Uncharacterized protein</fullName>
    </submittedName>
</protein>
<name>A0ACC3BJV4_PYRYE</name>
<evidence type="ECO:0000313" key="1">
    <source>
        <dbReference type="EMBL" id="KAK1858035.1"/>
    </source>
</evidence>
<organism evidence="1 2">
    <name type="scientific">Pyropia yezoensis</name>
    <name type="common">Susabi-nori</name>
    <name type="synonym">Porphyra yezoensis</name>
    <dbReference type="NCBI Taxonomy" id="2788"/>
    <lineage>
        <taxon>Eukaryota</taxon>
        <taxon>Rhodophyta</taxon>
        <taxon>Bangiophyceae</taxon>
        <taxon>Bangiales</taxon>
        <taxon>Bangiaceae</taxon>
        <taxon>Pyropia</taxon>
    </lineage>
</organism>
<keyword evidence="2" id="KW-1185">Reference proteome</keyword>
<sequence length="102" mass="10564">MVVEGVLGGWGGGPVWHVGGPRRPARDPVRMGQDGQVLCASVRPTHQPPVSSRLCCAPLPFSVLRVPTVGSLVVVGCAPPPPPLPLPAVSRARAPLRVAPPF</sequence>
<comment type="caution">
    <text evidence="1">The sequence shown here is derived from an EMBL/GenBank/DDBJ whole genome shotgun (WGS) entry which is preliminary data.</text>
</comment>
<dbReference type="Proteomes" id="UP000798662">
    <property type="component" value="Chromosome 1"/>
</dbReference>
<evidence type="ECO:0000313" key="2">
    <source>
        <dbReference type="Proteomes" id="UP000798662"/>
    </source>
</evidence>
<accession>A0ACC3BJV4</accession>
<reference evidence="1" key="1">
    <citation type="submission" date="2019-11" db="EMBL/GenBank/DDBJ databases">
        <title>Nori genome reveals adaptations in red seaweeds to the harsh intertidal environment.</title>
        <authorList>
            <person name="Wang D."/>
            <person name="Mao Y."/>
        </authorList>
    </citation>
    <scope>NUCLEOTIDE SEQUENCE</scope>
    <source>
        <tissue evidence="1">Gametophyte</tissue>
    </source>
</reference>
<gene>
    <name evidence="1" type="ORF">I4F81_000649</name>
</gene>
<dbReference type="EMBL" id="CM020618">
    <property type="protein sequence ID" value="KAK1858035.1"/>
    <property type="molecule type" value="Genomic_DNA"/>
</dbReference>